<evidence type="ECO:0000313" key="6">
    <source>
        <dbReference type="Proteomes" id="UP000294927"/>
    </source>
</evidence>
<feature type="compositionally biased region" description="Acidic residues" evidence="3">
    <location>
        <begin position="21"/>
        <end position="39"/>
    </location>
</feature>
<keyword evidence="2 4" id="KW-0472">Membrane</keyword>
<proteinExistence type="predicted"/>
<evidence type="ECO:0000256" key="4">
    <source>
        <dbReference type="SAM" id="Phobius"/>
    </source>
</evidence>
<organism evidence="5 6">
    <name type="scientific">Actinophytocola oryzae</name>
    <dbReference type="NCBI Taxonomy" id="502181"/>
    <lineage>
        <taxon>Bacteria</taxon>
        <taxon>Bacillati</taxon>
        <taxon>Actinomycetota</taxon>
        <taxon>Actinomycetes</taxon>
        <taxon>Pseudonocardiales</taxon>
        <taxon>Pseudonocardiaceae</taxon>
    </lineage>
</organism>
<dbReference type="EMBL" id="SOCP01000003">
    <property type="protein sequence ID" value="TDV55350.1"/>
    <property type="molecule type" value="Genomic_DNA"/>
</dbReference>
<evidence type="ECO:0000313" key="5">
    <source>
        <dbReference type="EMBL" id="TDV55350.1"/>
    </source>
</evidence>
<name>A0A4R7VYU1_9PSEU</name>
<dbReference type="OrthoDB" id="4552093at2"/>
<dbReference type="GO" id="GO:0016020">
    <property type="term" value="C:membrane"/>
    <property type="evidence" value="ECO:0007669"/>
    <property type="project" value="UniProtKB-SubCell"/>
</dbReference>
<gene>
    <name evidence="5" type="ORF">CLV71_103591</name>
</gene>
<dbReference type="PANTHER" id="PTHR37042:SF4">
    <property type="entry name" value="OUTER MEMBRANE PROTEIN RV1973"/>
    <property type="match status" value="1"/>
</dbReference>
<dbReference type="AlphaFoldDB" id="A0A4R7VYU1"/>
<keyword evidence="4" id="KW-1133">Transmembrane helix</keyword>
<feature type="region of interest" description="Disordered" evidence="3">
    <location>
        <begin position="1"/>
        <end position="43"/>
    </location>
</feature>
<feature type="transmembrane region" description="Helical" evidence="4">
    <location>
        <begin position="47"/>
        <end position="67"/>
    </location>
</feature>
<comment type="caution">
    <text evidence="5">The sequence shown here is derived from an EMBL/GenBank/DDBJ whole genome shotgun (WGS) entry which is preliminary data.</text>
</comment>
<protein>
    <recommendedName>
        <fullName evidence="7">Mce-associated membrane protein</fullName>
    </recommendedName>
</protein>
<accession>A0A4R7VYU1</accession>
<sequence>MGTGDPAVDEDEHMAEAGESTADEPTEEEPTEDVDDEDEPPRPPRRWLGTVLVLVVILVAALVTGALHLRSVLDYRATDDRRDAIMSVAREVAELSYSLDYQSFPRQVSRIIAASTGNYRKGLVDGAKGLGYLLSEGKVRSTCTVTAAGIERDDENTATVLFAITTRLTNTEIRQPQTRYYRVAIGLVRQGDQWLVQSNDVVA</sequence>
<reference evidence="5 6" key="1">
    <citation type="submission" date="2019-03" db="EMBL/GenBank/DDBJ databases">
        <title>Genomic Encyclopedia of Archaeal and Bacterial Type Strains, Phase II (KMG-II): from individual species to whole genera.</title>
        <authorList>
            <person name="Goeker M."/>
        </authorList>
    </citation>
    <scope>NUCLEOTIDE SEQUENCE [LARGE SCALE GENOMIC DNA]</scope>
    <source>
        <strain evidence="5 6">DSM 45499</strain>
    </source>
</reference>
<dbReference type="Proteomes" id="UP000294927">
    <property type="component" value="Unassembled WGS sequence"/>
</dbReference>
<dbReference type="PANTHER" id="PTHR37042">
    <property type="entry name" value="OUTER MEMBRANE PROTEIN RV1973"/>
    <property type="match status" value="1"/>
</dbReference>
<keyword evidence="6" id="KW-1185">Reference proteome</keyword>
<evidence type="ECO:0000256" key="3">
    <source>
        <dbReference type="SAM" id="MobiDB-lite"/>
    </source>
</evidence>
<dbReference type="RefSeq" id="WP_133902424.1">
    <property type="nucleotide sequence ID" value="NZ_SOCP01000003.1"/>
</dbReference>
<evidence type="ECO:0000256" key="1">
    <source>
        <dbReference type="ARBA" id="ARBA00004370"/>
    </source>
</evidence>
<keyword evidence="4" id="KW-0812">Transmembrane</keyword>
<comment type="subcellular location">
    <subcellularLocation>
        <location evidence="1">Membrane</location>
    </subcellularLocation>
</comment>
<evidence type="ECO:0000256" key="2">
    <source>
        <dbReference type="ARBA" id="ARBA00023136"/>
    </source>
</evidence>
<evidence type="ECO:0008006" key="7">
    <source>
        <dbReference type="Google" id="ProtNLM"/>
    </source>
</evidence>